<dbReference type="Gene3D" id="1.10.238.10">
    <property type="entry name" value="EF-hand"/>
    <property type="match status" value="3"/>
</dbReference>
<dbReference type="PROSITE" id="PS50222">
    <property type="entry name" value="EF_HAND_2"/>
    <property type="match status" value="2"/>
</dbReference>
<organism evidence="4 5">
    <name type="scientific">Dispira parvispora</name>
    <dbReference type="NCBI Taxonomy" id="1520584"/>
    <lineage>
        <taxon>Eukaryota</taxon>
        <taxon>Fungi</taxon>
        <taxon>Fungi incertae sedis</taxon>
        <taxon>Zoopagomycota</taxon>
        <taxon>Kickxellomycotina</taxon>
        <taxon>Dimargaritomycetes</taxon>
        <taxon>Dimargaritales</taxon>
        <taxon>Dimargaritaceae</taxon>
        <taxon>Dispira</taxon>
    </lineage>
</organism>
<evidence type="ECO:0000259" key="3">
    <source>
        <dbReference type="PROSITE" id="PS50222"/>
    </source>
</evidence>
<sequence>MDQLQGSRATSPSPFISPPPAAQHQTSSALPAMGTASWAPNVGEASAYNRLFKRVDHENQGFITGQQAVSFFTLSKLPANVLGEIWELSDSDHNGRLSPGAFNVAMKLIALAQQGEKLSLAALHKPTPLPTFEGVSVEGLGSPKPQQHSRPETPGGISSSTIGALPTTPLSGVARLPTAVRSATPNLGQDILAENERNKYTRLFQNSHPKDGLLDGERARQILMKSKLSVEMLGQVWNLADTQHRGALDLADFMIAMYYIQRLMEGRITTLPTENPAPLLASVRGTTGAASNAAPPSRSRVISPDLSNFDPSRPSSSASFQPPTTWGVPPEVKHQADRHFATLDTTHRGWVTGDQAVPFFLKSGLPDADLARIWDLADRTKAGKLNTEEFSVALYLIQQRRGGKDIPGELPDTLVPPSRRKLGSTAARSPQLNRSTTLPSGPARSLSPIHTLDPFQPLSTGSVPASPFQPRSPELPRATSPIGQSDRSASQLLFDPLMDLTGSSNTGPVAPKVSAPLASNANVSAASQMATLQGTLAQKHSKVSELLNQRSTLENTHAQLSGQFSEITQQLSQVHSRIEEEERLIQELEGAIGHQREQLPRLQQEVADAEVKRDQLTATRAEKQKELDQAQEQSGSFQQRLQQMLAEIQKYQTETQRLAQQAQSDKQRAEIGQRQLAQMEQERTSLQHQWEMVNQEAQAQKAHLQTIAQETANLEHTNGQLRAKVEQAKAQAVTSTGAPMTTPPETADRSAVDGIPTGAFDAAFAVSDSSVDGESVGPQSPQPGTEEKAPVDVAPSAVSASQHSPNGTTSPLSKPTPPPEPILEPTNHGEVPETVTLSDSPASGDAATPVPTDTELRTSPVHDSSENPASVLSPNPFTQTTPDTALGAVSKADLADLSWPPAQSGVASQEKFPDTPSDTHDTGSPFAAVPPTGSGPFSSAFEDHFDPTAVTLGEKPDVTQNPNTATAGPAGELSDKVKTQPRTASTESAAQTSTGTLKLSPGESASASHDEFEALFANMPLSQPTLVAPTATGEAESATPLDTKEAKPSSGPGHQKDLNISRDPLTSDSDDFQVSMDPTFEDAPEVSPTGKPTSPTEAKEEPAKKIANQATDSGDERINPDAPSLSPVNPSVNAPKGAVADAFVADFDAAFGFGQENKTTADNAQLSPAPASHPDVFKHENAASAVTPKSGTEKPLTSSADVTQDIREFESRFPDVSDLDPFSQLARSSTLKLALGERKAGGTPSGSASGAPASPRAGEEPSDHVPLEHLQRDHQSSDTKLAGLFPLNPSEKLSSKDNSPTTAVVPSSEQRTPSTAEVESTADRPIPRPHKKTGKEA</sequence>
<dbReference type="SUPFAM" id="SSF57997">
    <property type="entry name" value="Tropomyosin"/>
    <property type="match status" value="1"/>
</dbReference>
<keyword evidence="5" id="KW-1185">Reference proteome</keyword>
<feature type="region of interest" description="Disordered" evidence="1">
    <location>
        <begin position="1"/>
        <end position="30"/>
    </location>
</feature>
<dbReference type="EMBL" id="JANBPY010001574">
    <property type="protein sequence ID" value="KAJ1959494.1"/>
    <property type="molecule type" value="Genomic_DNA"/>
</dbReference>
<dbReference type="GO" id="GO:0005509">
    <property type="term" value="F:calcium ion binding"/>
    <property type="evidence" value="ECO:0007669"/>
    <property type="project" value="InterPro"/>
</dbReference>
<feature type="compositionally biased region" description="Polar residues" evidence="1">
    <location>
        <begin position="1296"/>
        <end position="1318"/>
    </location>
</feature>
<name>A0A9W8ASL7_9FUNG</name>
<feature type="compositionally biased region" description="Low complexity" evidence="1">
    <location>
        <begin position="1241"/>
        <end position="1256"/>
    </location>
</feature>
<gene>
    <name evidence="4" type="ORF">IWQ62_004589</name>
</gene>
<feature type="non-terminal residue" evidence="4">
    <location>
        <position position="1337"/>
    </location>
</feature>
<feature type="region of interest" description="Disordered" evidence="1">
    <location>
        <begin position="659"/>
        <end position="683"/>
    </location>
</feature>
<feature type="compositionally biased region" description="Basic residues" evidence="1">
    <location>
        <begin position="1327"/>
        <end position="1337"/>
    </location>
</feature>
<feature type="compositionally biased region" description="Polar residues" evidence="1">
    <location>
        <begin position="426"/>
        <end position="439"/>
    </location>
</feature>
<dbReference type="PROSITE" id="PS50031">
    <property type="entry name" value="EH"/>
    <property type="match status" value="3"/>
</dbReference>
<dbReference type="GO" id="GO:0006897">
    <property type="term" value="P:endocytosis"/>
    <property type="evidence" value="ECO:0007669"/>
    <property type="project" value="TreeGrafter"/>
</dbReference>
<dbReference type="OrthoDB" id="524326at2759"/>
<dbReference type="SUPFAM" id="SSF47473">
    <property type="entry name" value="EF-hand"/>
    <property type="match status" value="3"/>
</dbReference>
<dbReference type="GO" id="GO:0016197">
    <property type="term" value="P:endosomal transport"/>
    <property type="evidence" value="ECO:0007669"/>
    <property type="project" value="TreeGrafter"/>
</dbReference>
<comment type="caution">
    <text evidence="4">The sequence shown here is derived from an EMBL/GenBank/DDBJ whole genome shotgun (WGS) entry which is preliminary data.</text>
</comment>
<dbReference type="PANTHER" id="PTHR11216">
    <property type="entry name" value="EH DOMAIN"/>
    <property type="match status" value="1"/>
</dbReference>
<evidence type="ECO:0000313" key="4">
    <source>
        <dbReference type="EMBL" id="KAJ1959494.1"/>
    </source>
</evidence>
<dbReference type="InterPro" id="IPR002048">
    <property type="entry name" value="EF_hand_dom"/>
</dbReference>
<feature type="compositionally biased region" description="Polar residues" evidence="1">
    <location>
        <begin position="1187"/>
        <end position="1201"/>
    </location>
</feature>
<feature type="region of interest" description="Disordered" evidence="1">
    <location>
        <begin position="133"/>
        <end position="163"/>
    </location>
</feature>
<dbReference type="SMART" id="SM00054">
    <property type="entry name" value="EFh"/>
    <property type="match status" value="2"/>
</dbReference>
<feature type="region of interest" description="Disordered" evidence="1">
    <location>
        <begin position="1160"/>
        <end position="1201"/>
    </location>
</feature>
<feature type="domain" description="EF-hand" evidence="3">
    <location>
        <begin position="365"/>
        <end position="400"/>
    </location>
</feature>
<feature type="region of interest" description="Disordered" evidence="1">
    <location>
        <begin position="1025"/>
        <end position="1135"/>
    </location>
</feature>
<feature type="domain" description="EH" evidence="2">
    <location>
        <begin position="44"/>
        <end position="131"/>
    </location>
</feature>
<dbReference type="Pfam" id="PF12763">
    <property type="entry name" value="EH"/>
    <property type="match status" value="3"/>
</dbReference>
<dbReference type="InterPro" id="IPR000261">
    <property type="entry name" value="EH_dom"/>
</dbReference>
<feature type="domain" description="EH" evidence="2">
    <location>
        <begin position="332"/>
        <end position="421"/>
    </location>
</feature>
<feature type="compositionally biased region" description="Low complexity" evidence="1">
    <location>
        <begin position="289"/>
        <end position="300"/>
    </location>
</feature>
<proteinExistence type="predicted"/>
<dbReference type="GO" id="GO:0005886">
    <property type="term" value="C:plasma membrane"/>
    <property type="evidence" value="ECO:0007669"/>
    <property type="project" value="TreeGrafter"/>
</dbReference>
<dbReference type="Proteomes" id="UP001150925">
    <property type="component" value="Unassembled WGS sequence"/>
</dbReference>
<feature type="compositionally biased region" description="Low complexity" evidence="1">
    <location>
        <begin position="759"/>
        <end position="777"/>
    </location>
</feature>
<feature type="domain" description="EH" evidence="2">
    <location>
        <begin position="196"/>
        <end position="286"/>
    </location>
</feature>
<dbReference type="SMART" id="SM00027">
    <property type="entry name" value="EH"/>
    <property type="match status" value="3"/>
</dbReference>
<accession>A0A9W8ASL7</accession>
<feature type="compositionally biased region" description="Polar residues" evidence="1">
    <location>
        <begin position="866"/>
        <end position="883"/>
    </location>
</feature>
<feature type="region of interest" description="Disordered" evidence="1">
    <location>
        <begin position="1234"/>
        <end position="1337"/>
    </location>
</feature>
<feature type="region of interest" description="Disordered" evidence="1">
    <location>
        <begin position="286"/>
        <end position="327"/>
    </location>
</feature>
<protein>
    <submittedName>
        <fullName evidence="4">Uncharacterized protein</fullName>
    </submittedName>
</protein>
<dbReference type="PANTHER" id="PTHR11216:SF170">
    <property type="entry name" value="DYNAMIN ASSOCIATED PROTEIN 160, ISOFORM D"/>
    <property type="match status" value="1"/>
</dbReference>
<feature type="compositionally biased region" description="Polar residues" evidence="1">
    <location>
        <begin position="1"/>
        <end position="10"/>
    </location>
</feature>
<dbReference type="InterPro" id="IPR011992">
    <property type="entry name" value="EF-hand-dom_pair"/>
</dbReference>
<feature type="compositionally biased region" description="Low complexity" evidence="1">
    <location>
        <begin position="791"/>
        <end position="801"/>
    </location>
</feature>
<reference evidence="4" key="1">
    <citation type="submission" date="2022-07" db="EMBL/GenBank/DDBJ databases">
        <title>Phylogenomic reconstructions and comparative analyses of Kickxellomycotina fungi.</title>
        <authorList>
            <person name="Reynolds N.K."/>
            <person name="Stajich J.E."/>
            <person name="Barry K."/>
            <person name="Grigoriev I.V."/>
            <person name="Crous P."/>
            <person name="Smith M.E."/>
        </authorList>
    </citation>
    <scope>NUCLEOTIDE SEQUENCE</scope>
    <source>
        <strain evidence="4">RSA 1196</strain>
    </source>
</reference>
<feature type="compositionally biased region" description="Basic and acidic residues" evidence="1">
    <location>
        <begin position="911"/>
        <end position="921"/>
    </location>
</feature>
<evidence type="ECO:0000256" key="1">
    <source>
        <dbReference type="SAM" id="MobiDB-lite"/>
    </source>
</evidence>
<dbReference type="CDD" id="cd00052">
    <property type="entry name" value="EH"/>
    <property type="match status" value="3"/>
</dbReference>
<feature type="region of interest" description="Disordered" evidence="1">
    <location>
        <begin position="728"/>
        <end position="1011"/>
    </location>
</feature>
<feature type="compositionally biased region" description="Basic and acidic residues" evidence="1">
    <location>
        <begin position="1257"/>
        <end position="1277"/>
    </location>
</feature>
<feature type="domain" description="EF-hand" evidence="3">
    <location>
        <begin position="77"/>
        <end position="112"/>
    </location>
</feature>
<dbReference type="GO" id="GO:0005737">
    <property type="term" value="C:cytoplasm"/>
    <property type="evidence" value="ECO:0007669"/>
    <property type="project" value="TreeGrafter"/>
</dbReference>
<feature type="compositionally biased region" description="Polar residues" evidence="1">
    <location>
        <begin position="305"/>
        <end position="324"/>
    </location>
</feature>
<evidence type="ECO:0000313" key="5">
    <source>
        <dbReference type="Proteomes" id="UP001150925"/>
    </source>
</evidence>
<feature type="region of interest" description="Disordered" evidence="1">
    <location>
        <begin position="403"/>
        <end position="486"/>
    </location>
</feature>
<feature type="compositionally biased region" description="Low complexity" evidence="1">
    <location>
        <begin position="983"/>
        <end position="996"/>
    </location>
</feature>
<evidence type="ECO:0000259" key="2">
    <source>
        <dbReference type="PROSITE" id="PS50031"/>
    </source>
</evidence>